<keyword evidence="3" id="KW-0012">Acyltransferase</keyword>
<evidence type="ECO:0000256" key="2">
    <source>
        <dbReference type="ARBA" id="ARBA00022679"/>
    </source>
</evidence>
<comment type="similarity">
    <text evidence="1">Belongs to the plant acyltransferase family.</text>
</comment>
<accession>A0A6A3CL70</accession>
<keyword evidence="5" id="KW-1185">Reference proteome</keyword>
<gene>
    <name evidence="4" type="ORF">F3Y22_tig00003041pilonHSYRG00995</name>
</gene>
<proteinExistence type="inferred from homology"/>
<dbReference type="Gene3D" id="3.30.559.10">
    <property type="entry name" value="Chloramphenicol acetyltransferase-like domain"/>
    <property type="match status" value="2"/>
</dbReference>
<dbReference type="GO" id="GO:0016746">
    <property type="term" value="F:acyltransferase activity"/>
    <property type="evidence" value="ECO:0007669"/>
    <property type="project" value="UniProtKB-KW"/>
</dbReference>
<dbReference type="Proteomes" id="UP000436088">
    <property type="component" value="Unassembled WGS sequence"/>
</dbReference>
<dbReference type="Pfam" id="PF02458">
    <property type="entry name" value="Transferase"/>
    <property type="match status" value="1"/>
</dbReference>
<keyword evidence="2" id="KW-0808">Transferase</keyword>
<evidence type="ECO:0000313" key="4">
    <source>
        <dbReference type="EMBL" id="KAE8730155.1"/>
    </source>
</evidence>
<dbReference type="PANTHER" id="PTHR31623:SF122">
    <property type="entry name" value="HXXXD-TYPE ACYL-TRANSFERASE FAMILY PROTEIN"/>
    <property type="match status" value="1"/>
</dbReference>
<sequence>MTTDLKVETFRTESIKPSSPTPLNLKTFELSLLDRMTPPMYIPLIFWYTGNAAADDRFLEAEERFHRMKKSLSETLTRFYPFAGRISDCLIDCNDEGVDYIEARVNCVLHDILKPPNGELLAEFLPIQTESNEAATGRLLLVKVNFFECGGMAVGVCLSHKIADLYTLSKFVNTWAAITRGSNEAAVFPEFGCATSFLPPQKDLSFTIPAMEFNPGKGVSRRFVFDSSKIPILKACTASTTVPQPTRVEAVTALIWKCAIAASPSPSPSVLRQVVNLRKRVNPPLPENAVGYLVSYFTVNSPESTETESQVLVKRLRDGIREFSENYVKKLEGSDAVSTIFEAAKEVGNLSRRDDIKFYNSLSWCRFGVYEADFGWGKPTWVSVKGAPDASNIFLLMDGRDGEGIEAWVWLNEAEMGLFERNHELLAFASVNPSVHC</sequence>
<evidence type="ECO:0000256" key="3">
    <source>
        <dbReference type="ARBA" id="ARBA00023315"/>
    </source>
</evidence>
<reference evidence="4" key="1">
    <citation type="submission" date="2019-09" db="EMBL/GenBank/DDBJ databases">
        <title>Draft genome information of white flower Hibiscus syriacus.</title>
        <authorList>
            <person name="Kim Y.-M."/>
        </authorList>
    </citation>
    <scope>NUCLEOTIDE SEQUENCE [LARGE SCALE GENOMIC DNA]</scope>
    <source>
        <strain evidence="4">YM2019G1</strain>
    </source>
</reference>
<dbReference type="PANTHER" id="PTHR31623">
    <property type="entry name" value="F21J9.9"/>
    <property type="match status" value="1"/>
</dbReference>
<dbReference type="InterPro" id="IPR023213">
    <property type="entry name" value="CAT-like_dom_sf"/>
</dbReference>
<evidence type="ECO:0008006" key="6">
    <source>
        <dbReference type="Google" id="ProtNLM"/>
    </source>
</evidence>
<evidence type="ECO:0000313" key="5">
    <source>
        <dbReference type="Proteomes" id="UP000436088"/>
    </source>
</evidence>
<dbReference type="AlphaFoldDB" id="A0A6A3CL70"/>
<protein>
    <recommendedName>
        <fullName evidence="6">BAHD acyltransferase</fullName>
    </recommendedName>
</protein>
<organism evidence="4 5">
    <name type="scientific">Hibiscus syriacus</name>
    <name type="common">Rose of Sharon</name>
    <dbReference type="NCBI Taxonomy" id="106335"/>
    <lineage>
        <taxon>Eukaryota</taxon>
        <taxon>Viridiplantae</taxon>
        <taxon>Streptophyta</taxon>
        <taxon>Embryophyta</taxon>
        <taxon>Tracheophyta</taxon>
        <taxon>Spermatophyta</taxon>
        <taxon>Magnoliopsida</taxon>
        <taxon>eudicotyledons</taxon>
        <taxon>Gunneridae</taxon>
        <taxon>Pentapetalae</taxon>
        <taxon>rosids</taxon>
        <taxon>malvids</taxon>
        <taxon>Malvales</taxon>
        <taxon>Malvaceae</taxon>
        <taxon>Malvoideae</taxon>
        <taxon>Hibiscus</taxon>
    </lineage>
</organism>
<comment type="caution">
    <text evidence="4">The sequence shown here is derived from an EMBL/GenBank/DDBJ whole genome shotgun (WGS) entry which is preliminary data.</text>
</comment>
<evidence type="ECO:0000256" key="1">
    <source>
        <dbReference type="ARBA" id="ARBA00009861"/>
    </source>
</evidence>
<dbReference type="EMBL" id="VEPZ02000209">
    <property type="protein sequence ID" value="KAE8730155.1"/>
    <property type="molecule type" value="Genomic_DNA"/>
</dbReference>
<name>A0A6A3CL70_HIBSY</name>